<feature type="transmembrane region" description="Helical" evidence="1">
    <location>
        <begin position="34"/>
        <end position="55"/>
    </location>
</feature>
<protein>
    <recommendedName>
        <fullName evidence="4">Integral membrane protein</fullName>
    </recommendedName>
</protein>
<gene>
    <name evidence="2" type="ORF">DLM65_05240</name>
</gene>
<evidence type="ECO:0000313" key="3">
    <source>
        <dbReference type="Proteomes" id="UP000248724"/>
    </source>
</evidence>
<keyword evidence="1" id="KW-0472">Membrane</keyword>
<evidence type="ECO:0000256" key="1">
    <source>
        <dbReference type="SAM" id="Phobius"/>
    </source>
</evidence>
<comment type="caution">
    <text evidence="2">The sequence shown here is derived from an EMBL/GenBank/DDBJ whole genome shotgun (WGS) entry which is preliminary data.</text>
</comment>
<evidence type="ECO:0000313" key="2">
    <source>
        <dbReference type="EMBL" id="PZR81836.1"/>
    </source>
</evidence>
<reference evidence="2 3" key="1">
    <citation type="journal article" date="2017" name="Nature">
        <title>Atmospheric trace gases support primary production in Antarctic desert surface soil.</title>
        <authorList>
            <person name="Ji M."/>
            <person name="Greening C."/>
            <person name="Vanwonterghem I."/>
            <person name="Carere C.R."/>
            <person name="Bay S.K."/>
            <person name="Steen J.A."/>
            <person name="Montgomery K."/>
            <person name="Lines T."/>
            <person name="Beardall J."/>
            <person name="van Dorst J."/>
            <person name="Snape I."/>
            <person name="Stott M.B."/>
            <person name="Hugenholtz P."/>
            <person name="Ferrari B.C."/>
        </authorList>
    </citation>
    <scope>NUCLEOTIDE SEQUENCE [LARGE SCALE GENOMIC DNA]</scope>
    <source>
        <strain evidence="2">RRmetagenome_bin12</strain>
    </source>
</reference>
<feature type="transmembrane region" description="Helical" evidence="1">
    <location>
        <begin position="140"/>
        <end position="160"/>
    </location>
</feature>
<dbReference type="EMBL" id="QHBU01000093">
    <property type="protein sequence ID" value="PZR81836.1"/>
    <property type="molecule type" value="Genomic_DNA"/>
</dbReference>
<name>A0A2W5ZGD6_9BACT</name>
<dbReference type="AlphaFoldDB" id="A0A2W5ZGD6"/>
<proteinExistence type="predicted"/>
<feature type="transmembrane region" description="Helical" evidence="1">
    <location>
        <begin position="105"/>
        <end position="125"/>
    </location>
</feature>
<sequence length="174" mass="19146">MTAAAPGYNANAALPKRIRHHYLYSFQDTRRERLFLSSIGFDVGAISARVITHLIRRGIGPFHNLSRNGRHLHHLVFGIGGLLATGYLWLVIADDAEQQKTIHRATSFAYGVGAALTLDEFALWLELEDVYWTEQGKVSVQALMIFGGLLSIGVWGGPFLKATAKEMAPKTSPA</sequence>
<evidence type="ECO:0008006" key="4">
    <source>
        <dbReference type="Google" id="ProtNLM"/>
    </source>
</evidence>
<accession>A0A2W5ZGD6</accession>
<keyword evidence="1" id="KW-0812">Transmembrane</keyword>
<organism evidence="2 3">
    <name type="scientific">Candidatus Aeolococcus gillhamiae</name>
    <dbReference type="NCBI Taxonomy" id="3127015"/>
    <lineage>
        <taxon>Bacteria</taxon>
        <taxon>Bacillati</taxon>
        <taxon>Candidatus Dormiibacterota</taxon>
        <taxon>Candidatus Dormibacteria</taxon>
        <taxon>Candidatus Aeolococcales</taxon>
        <taxon>Candidatus Aeolococcaceae</taxon>
        <taxon>Candidatus Aeolococcus</taxon>
    </lineage>
</organism>
<feature type="transmembrane region" description="Helical" evidence="1">
    <location>
        <begin position="75"/>
        <end position="93"/>
    </location>
</feature>
<keyword evidence="1" id="KW-1133">Transmembrane helix</keyword>
<dbReference type="Proteomes" id="UP000248724">
    <property type="component" value="Unassembled WGS sequence"/>
</dbReference>